<feature type="transmembrane region" description="Helical" evidence="1">
    <location>
        <begin position="291"/>
        <end position="308"/>
    </location>
</feature>
<dbReference type="InterPro" id="IPR007163">
    <property type="entry name" value="VCA0040-like"/>
</dbReference>
<protein>
    <submittedName>
        <fullName evidence="2">Integral membrane protein</fullName>
    </submittedName>
</protein>
<evidence type="ECO:0000256" key="1">
    <source>
        <dbReference type="SAM" id="Phobius"/>
    </source>
</evidence>
<evidence type="ECO:0000313" key="2">
    <source>
        <dbReference type="EMBL" id="GAK98190.1"/>
    </source>
</evidence>
<reference evidence="2" key="1">
    <citation type="journal article" date="2014" name="Genome Announc.">
        <title>Draft Genome Sequences of Marine Flavobacterium Nonlabens Strains NR17, NR24, NR27, NR32, NR33, and Ara13.</title>
        <authorList>
            <person name="Nakanishi M."/>
            <person name="Meirelles P."/>
            <person name="Suzuki R."/>
            <person name="Takatani N."/>
            <person name="Mino S."/>
            <person name="Suda W."/>
            <person name="Oshima K."/>
            <person name="Hattori M."/>
            <person name="Ohkuma M."/>
            <person name="Hosokawa M."/>
            <person name="Miyashita K."/>
            <person name="Thompson F.L."/>
            <person name="Niwa A."/>
            <person name="Sawabe T."/>
            <person name="Sawabe T."/>
        </authorList>
    </citation>
    <scope>NUCLEOTIDE SEQUENCE [LARGE SCALE GENOMIC DNA]</scope>
    <source>
        <strain evidence="2">JCM 19294</strain>
    </source>
</reference>
<feature type="transmembrane region" description="Helical" evidence="1">
    <location>
        <begin position="207"/>
        <end position="226"/>
    </location>
</feature>
<name>A0A090Q5A9_9FLAO</name>
<accession>A0A090Q5A9</accession>
<dbReference type="Pfam" id="PF04018">
    <property type="entry name" value="VCA0040-like"/>
    <property type="match status" value="1"/>
</dbReference>
<dbReference type="PANTHER" id="PTHR37308">
    <property type="entry name" value="INTEGRAL MEMBRANE PROTEIN"/>
    <property type="match status" value="1"/>
</dbReference>
<sequence>MKKYLNTMLKGVLMGTADVVPGVSGGTIAFITGIYEELIATIDGLSFQAIKDIKLIGFGGVIRKYNLKFLLSLILGIGIAVVSLSKLISYLLETYPVLVWAFFFGLVVASILYIARQINRWNGTALLAIIIATAISYYITIAEPIGSPDTWWYIIFSGFIAIIAMILPGVSGAFLLLLLGSYKVIIGSISGLVEALSQGDWSLVGKYLTNLMLFALGCIVGLKIFSRILTWLFKNKENTTLALLTGFMIGSLNKLWPWKKVISTRVNSHGEEVPFLEKSILPQYFDGEPKILLVFILALLGFALIFILEKWAAKKQ</sequence>
<dbReference type="STRING" id="319236.BST91_05345"/>
<feature type="transmembrane region" description="Helical" evidence="1">
    <location>
        <begin position="97"/>
        <end position="114"/>
    </location>
</feature>
<dbReference type="eggNOG" id="COG2035">
    <property type="taxonomic scope" value="Bacteria"/>
</dbReference>
<dbReference type="PANTHER" id="PTHR37308:SF1">
    <property type="entry name" value="POLYPRENYL-PHOSPHATE TRANSPORTER"/>
    <property type="match status" value="1"/>
</dbReference>
<dbReference type="EMBL" id="BBML01000009">
    <property type="protein sequence ID" value="GAK98190.1"/>
    <property type="molecule type" value="Genomic_DNA"/>
</dbReference>
<proteinExistence type="predicted"/>
<comment type="caution">
    <text evidence="2">The sequence shown here is derived from an EMBL/GenBank/DDBJ whole genome shotgun (WGS) entry which is preliminary data.</text>
</comment>
<feature type="transmembrane region" description="Helical" evidence="1">
    <location>
        <begin position="174"/>
        <end position="195"/>
    </location>
</feature>
<feature type="transmembrane region" description="Helical" evidence="1">
    <location>
        <begin position="69"/>
        <end position="91"/>
    </location>
</feature>
<keyword evidence="1" id="KW-0812">Transmembrane</keyword>
<feature type="transmembrane region" description="Helical" evidence="1">
    <location>
        <begin position="121"/>
        <end position="139"/>
    </location>
</feature>
<keyword evidence="1" id="KW-1133">Transmembrane helix</keyword>
<evidence type="ECO:0000313" key="3">
    <source>
        <dbReference type="Proteomes" id="UP000029221"/>
    </source>
</evidence>
<feature type="transmembrane region" description="Helical" evidence="1">
    <location>
        <begin position="238"/>
        <end position="256"/>
    </location>
</feature>
<keyword evidence="3" id="KW-1185">Reference proteome</keyword>
<feature type="transmembrane region" description="Helical" evidence="1">
    <location>
        <begin position="151"/>
        <end position="167"/>
    </location>
</feature>
<dbReference type="AlphaFoldDB" id="A0A090Q5A9"/>
<gene>
    <name evidence="2" type="ORF">JCM19294_823</name>
</gene>
<organism evidence="2 3">
    <name type="scientific">Nonlabens tegetincola</name>
    <dbReference type="NCBI Taxonomy" id="323273"/>
    <lineage>
        <taxon>Bacteria</taxon>
        <taxon>Pseudomonadati</taxon>
        <taxon>Bacteroidota</taxon>
        <taxon>Flavobacteriia</taxon>
        <taxon>Flavobacteriales</taxon>
        <taxon>Flavobacteriaceae</taxon>
        <taxon>Nonlabens</taxon>
    </lineage>
</organism>
<keyword evidence="1" id="KW-0472">Membrane</keyword>
<dbReference type="Proteomes" id="UP000029221">
    <property type="component" value="Unassembled WGS sequence"/>
</dbReference>
<dbReference type="RefSeq" id="WP_369385943.1">
    <property type="nucleotide sequence ID" value="NZ_BBML01000009.1"/>
</dbReference>